<name>A0A1H3RPY4_9ACTN</name>
<feature type="domain" description="Putative glycogen debranching enzyme N-terminal" evidence="1">
    <location>
        <begin position="20"/>
        <end position="191"/>
    </location>
</feature>
<dbReference type="SUPFAM" id="SSF48208">
    <property type="entry name" value="Six-hairpin glycosidases"/>
    <property type="match status" value="1"/>
</dbReference>
<gene>
    <name evidence="3" type="ORF">SAMN05421684_4005</name>
</gene>
<dbReference type="InterPro" id="IPR008928">
    <property type="entry name" value="6-hairpin_glycosidase_sf"/>
</dbReference>
<keyword evidence="4" id="KW-1185">Reference proteome</keyword>
<feature type="domain" description="Mannosylglycerate hydrolase MGH1-like glycoside hydrolase" evidence="2">
    <location>
        <begin position="337"/>
        <end position="570"/>
    </location>
</feature>
<dbReference type="AlphaFoldDB" id="A0A1H3RPY4"/>
<evidence type="ECO:0000259" key="2">
    <source>
        <dbReference type="Pfam" id="PF22422"/>
    </source>
</evidence>
<dbReference type="RefSeq" id="WP_239083835.1">
    <property type="nucleotide sequence ID" value="NZ_BOND01000021.1"/>
</dbReference>
<accession>A0A1H3RPY4</accession>
<protein>
    <submittedName>
        <fullName evidence="3">Amylo-alpha-1,6-glucosidase</fullName>
    </submittedName>
</protein>
<dbReference type="GO" id="GO:0005975">
    <property type="term" value="P:carbohydrate metabolic process"/>
    <property type="evidence" value="ECO:0007669"/>
    <property type="project" value="InterPro"/>
</dbReference>
<organism evidence="3 4">
    <name type="scientific">Asanoa ishikariensis</name>
    <dbReference type="NCBI Taxonomy" id="137265"/>
    <lineage>
        <taxon>Bacteria</taxon>
        <taxon>Bacillati</taxon>
        <taxon>Actinomycetota</taxon>
        <taxon>Actinomycetes</taxon>
        <taxon>Micromonosporales</taxon>
        <taxon>Micromonosporaceae</taxon>
        <taxon>Asanoa</taxon>
    </lineage>
</organism>
<dbReference type="EMBL" id="FNQB01000002">
    <property type="protein sequence ID" value="SDZ26959.1"/>
    <property type="molecule type" value="Genomic_DNA"/>
</dbReference>
<evidence type="ECO:0000313" key="3">
    <source>
        <dbReference type="EMBL" id="SDZ26959.1"/>
    </source>
</evidence>
<dbReference type="InterPro" id="IPR054491">
    <property type="entry name" value="MGH1-like_GH"/>
</dbReference>
<evidence type="ECO:0000259" key="1">
    <source>
        <dbReference type="Pfam" id="PF14742"/>
    </source>
</evidence>
<dbReference type="Proteomes" id="UP000199632">
    <property type="component" value="Unassembled WGS sequence"/>
</dbReference>
<proteinExistence type="predicted"/>
<reference evidence="4" key="1">
    <citation type="submission" date="2016-10" db="EMBL/GenBank/DDBJ databases">
        <authorList>
            <person name="Varghese N."/>
            <person name="Submissions S."/>
        </authorList>
    </citation>
    <scope>NUCLEOTIDE SEQUENCE [LARGE SCALE GENOMIC DNA]</scope>
    <source>
        <strain evidence="4">DSM 44718</strain>
    </source>
</reference>
<dbReference type="Gene3D" id="1.50.10.10">
    <property type="match status" value="1"/>
</dbReference>
<dbReference type="STRING" id="137265.SAMN05421684_4005"/>
<dbReference type="Pfam" id="PF14742">
    <property type="entry name" value="GDE_N_bis"/>
    <property type="match status" value="1"/>
</dbReference>
<dbReference type="InterPro" id="IPR032856">
    <property type="entry name" value="GDE_N_bis"/>
</dbReference>
<sequence>MPDRNLQPLLHDLISTVRAPASVLCEPSGQIRAVGVQGMFHADVRVLSRAELLLDGRSVEPVANSPLGPGVTAFVGLARWLGDPGPDPTVRVTRERRLVPTGLDETITVTSTAASVVATELSLALDADLAPISPVKAGRAVDGSGVVRSGLTWSAGAVTVVATAPGAEVDDDGTVRWSLTVAPRTSVTVSWQLRVSDPAALVREPAVAVEWSRPTVTADDRRLSRLAARSLDDLESLRLRLSAGDGDTFLGAGVPWYLTLFGRDSLWAARMLLPLGTDIAEGTLRVLAAHQGTAVDKDTGQAPGKILHELRRADAQAHLPAAYFGSVDSTLLWISLLHDAWRWGMSPAAVESLVPALEAALGWLADYGDADGDGFLEYIDESGRGLANQGWKDSGDSIRFRDGSQATAPIALVEVQGYAYEAALHGAALLDAFGRPGGPRWREYAEQMATRFRDTFWVDGPGGAHPALALDGDKRPVDALTSNIGHLLGTGLLTAKESAQVADLLASSALAGGFGLRTMSTHDAAFSPLSYHCGSVWAHDTAIVVDRLARAGHPAAAATLASGLLAAAESFDYQLPELFGGDDRTELGRPVPYPAACRPQAWAAAAGVTLLHAAVGLRPDVPAGTVALAPLPGAPLGAVTARGLRIGDASIDVVVGADGSATVTGLPDTLKLALPRHH</sequence>
<evidence type="ECO:0000313" key="4">
    <source>
        <dbReference type="Proteomes" id="UP000199632"/>
    </source>
</evidence>
<dbReference type="Pfam" id="PF22422">
    <property type="entry name" value="MGH1-like_GH"/>
    <property type="match status" value="1"/>
</dbReference>
<dbReference type="InterPro" id="IPR012341">
    <property type="entry name" value="6hp_glycosidase-like_sf"/>
</dbReference>